<gene>
    <name evidence="3" type="ORF">TTHERM_00201650</name>
</gene>
<feature type="chain" id="PRO_5004201522" evidence="2">
    <location>
        <begin position="18"/>
        <end position="100"/>
    </location>
</feature>
<keyword evidence="2" id="KW-0732">Signal</keyword>
<dbReference type="GeneID" id="7823548"/>
<feature type="transmembrane region" description="Helical" evidence="1">
    <location>
        <begin position="60"/>
        <end position="81"/>
    </location>
</feature>
<proteinExistence type="predicted"/>
<keyword evidence="4" id="KW-1185">Reference proteome</keyword>
<keyword evidence="1 3" id="KW-0812">Transmembrane</keyword>
<dbReference type="Proteomes" id="UP000009168">
    <property type="component" value="Unassembled WGS sequence"/>
</dbReference>
<organism evidence="3 4">
    <name type="scientific">Tetrahymena thermophila (strain SB210)</name>
    <dbReference type="NCBI Taxonomy" id="312017"/>
    <lineage>
        <taxon>Eukaryota</taxon>
        <taxon>Sar</taxon>
        <taxon>Alveolata</taxon>
        <taxon>Ciliophora</taxon>
        <taxon>Intramacronucleata</taxon>
        <taxon>Oligohymenophorea</taxon>
        <taxon>Hymenostomatida</taxon>
        <taxon>Tetrahymenina</taxon>
        <taxon>Tetrahymenidae</taxon>
        <taxon>Tetrahymena</taxon>
    </lineage>
</organism>
<evidence type="ECO:0000313" key="4">
    <source>
        <dbReference type="Proteomes" id="UP000009168"/>
    </source>
</evidence>
<dbReference type="RefSeq" id="XP_001007049.2">
    <property type="nucleotide sequence ID" value="XM_001007049.2"/>
</dbReference>
<dbReference type="KEGG" id="tet:TTHERM_00201650"/>
<protein>
    <submittedName>
        <fullName evidence="3">Transmembrane protein, putative</fullName>
    </submittedName>
</protein>
<sequence>MAKLLVFILIALSFSQAYEICSTKGAIQYYCPDGQGCCSDTTCSVYCSGGGSGGGSGFPWYGYLLIGIGIVILIAFIKVCPRFCRKQKRQRQQQEQLLQA</sequence>
<dbReference type="InParanoid" id="Q22NI1"/>
<dbReference type="AlphaFoldDB" id="Q22NI1"/>
<accession>Q22NI1</accession>
<name>Q22NI1_TETTS</name>
<evidence type="ECO:0000256" key="2">
    <source>
        <dbReference type="SAM" id="SignalP"/>
    </source>
</evidence>
<evidence type="ECO:0000256" key="1">
    <source>
        <dbReference type="SAM" id="Phobius"/>
    </source>
</evidence>
<dbReference type="HOGENOM" id="CLU_872864_0_0_1"/>
<evidence type="ECO:0000313" key="3">
    <source>
        <dbReference type="EMBL" id="EAR86804.2"/>
    </source>
</evidence>
<keyword evidence="1" id="KW-1133">Transmembrane helix</keyword>
<reference evidence="4" key="1">
    <citation type="journal article" date="2006" name="PLoS Biol.">
        <title>Macronuclear genome sequence of the ciliate Tetrahymena thermophila, a model eukaryote.</title>
        <authorList>
            <person name="Eisen J.A."/>
            <person name="Coyne R.S."/>
            <person name="Wu M."/>
            <person name="Wu D."/>
            <person name="Thiagarajan M."/>
            <person name="Wortman J.R."/>
            <person name="Badger J.H."/>
            <person name="Ren Q."/>
            <person name="Amedeo P."/>
            <person name="Jones K.M."/>
            <person name="Tallon L.J."/>
            <person name="Delcher A.L."/>
            <person name="Salzberg S.L."/>
            <person name="Silva J.C."/>
            <person name="Haas B.J."/>
            <person name="Majoros W.H."/>
            <person name="Farzad M."/>
            <person name="Carlton J.M."/>
            <person name="Smith R.K. Jr."/>
            <person name="Garg J."/>
            <person name="Pearlman R.E."/>
            <person name="Karrer K.M."/>
            <person name="Sun L."/>
            <person name="Manning G."/>
            <person name="Elde N.C."/>
            <person name="Turkewitz A.P."/>
            <person name="Asai D.J."/>
            <person name="Wilkes D.E."/>
            <person name="Wang Y."/>
            <person name="Cai H."/>
            <person name="Collins K."/>
            <person name="Stewart B.A."/>
            <person name="Lee S.R."/>
            <person name="Wilamowska K."/>
            <person name="Weinberg Z."/>
            <person name="Ruzzo W.L."/>
            <person name="Wloga D."/>
            <person name="Gaertig J."/>
            <person name="Frankel J."/>
            <person name="Tsao C.-C."/>
            <person name="Gorovsky M.A."/>
            <person name="Keeling P.J."/>
            <person name="Waller R.F."/>
            <person name="Patron N.J."/>
            <person name="Cherry J.M."/>
            <person name="Stover N.A."/>
            <person name="Krieger C.J."/>
            <person name="del Toro C."/>
            <person name="Ryder H.F."/>
            <person name="Williamson S.C."/>
            <person name="Barbeau R.A."/>
            <person name="Hamilton E.P."/>
            <person name="Orias E."/>
        </authorList>
    </citation>
    <scope>NUCLEOTIDE SEQUENCE [LARGE SCALE GENOMIC DNA]</scope>
    <source>
        <strain evidence="4">SB210</strain>
    </source>
</reference>
<dbReference type="EMBL" id="GG662857">
    <property type="protein sequence ID" value="EAR86804.2"/>
    <property type="molecule type" value="Genomic_DNA"/>
</dbReference>
<keyword evidence="1" id="KW-0472">Membrane</keyword>
<feature type="signal peptide" evidence="2">
    <location>
        <begin position="1"/>
        <end position="17"/>
    </location>
</feature>